<dbReference type="GO" id="GO:0000506">
    <property type="term" value="C:glycosylphosphatidylinositol-N-acetylglucosaminyltransferase (GPI-GnT) complex"/>
    <property type="evidence" value="ECO:0007669"/>
    <property type="project" value="TreeGrafter"/>
</dbReference>
<feature type="transmembrane region" description="Helical" evidence="1">
    <location>
        <begin position="20"/>
        <end position="36"/>
    </location>
</feature>
<keyword evidence="1" id="KW-0472">Membrane</keyword>
<evidence type="ECO:0000256" key="1">
    <source>
        <dbReference type="SAM" id="Phobius"/>
    </source>
</evidence>
<sequence length="139" mass="15941">MCHTFPNLRFIIGKVHFSHLYFSIFLGVVGPIRLALEEKRERHSFHYCVEILGALLHHKVRNESSFNFFYPIWTTGSCSLFSSTSLTESFCMIIVETASCGHVKMIKVLIYQSSCGEYKSWLSTGTLASIHYLRLVLLN</sequence>
<reference evidence="2 3" key="2">
    <citation type="submission" date="2018-11" db="EMBL/GenBank/DDBJ databases">
        <authorList>
            <consortium name="Pathogen Informatics"/>
        </authorList>
    </citation>
    <scope>NUCLEOTIDE SEQUENCE [LARGE SCALE GENOMIC DNA]</scope>
</reference>
<dbReference type="WBParaSite" id="HDID_0000933101-mRNA-1">
    <property type="protein sequence ID" value="HDID_0000933101-mRNA-1"/>
    <property type="gene ID" value="HDID_0000933101"/>
</dbReference>
<dbReference type="AlphaFoldDB" id="A0A0R3SUX5"/>
<organism evidence="4">
    <name type="scientific">Hymenolepis diminuta</name>
    <name type="common">Rat tapeworm</name>
    <dbReference type="NCBI Taxonomy" id="6216"/>
    <lineage>
        <taxon>Eukaryota</taxon>
        <taxon>Metazoa</taxon>
        <taxon>Spiralia</taxon>
        <taxon>Lophotrochozoa</taxon>
        <taxon>Platyhelminthes</taxon>
        <taxon>Cestoda</taxon>
        <taxon>Eucestoda</taxon>
        <taxon>Cyclophyllidea</taxon>
        <taxon>Hymenolepididae</taxon>
        <taxon>Hymenolepis</taxon>
    </lineage>
</organism>
<keyword evidence="1" id="KW-0812">Transmembrane</keyword>
<keyword evidence="1" id="KW-1133">Transmembrane helix</keyword>
<dbReference type="GO" id="GO:0006506">
    <property type="term" value="P:GPI anchor biosynthetic process"/>
    <property type="evidence" value="ECO:0007669"/>
    <property type="project" value="TreeGrafter"/>
</dbReference>
<reference evidence="4" key="1">
    <citation type="submission" date="2017-02" db="UniProtKB">
        <authorList>
            <consortium name="WormBaseParasite"/>
        </authorList>
    </citation>
    <scope>IDENTIFICATION</scope>
</reference>
<dbReference type="Proteomes" id="UP000274504">
    <property type="component" value="Unassembled WGS sequence"/>
</dbReference>
<dbReference type="GO" id="GO:0017176">
    <property type="term" value="F:phosphatidylinositol N-acetylglucosaminyltransferase activity"/>
    <property type="evidence" value="ECO:0007669"/>
    <property type="project" value="TreeGrafter"/>
</dbReference>
<accession>A0A0R3SUX5</accession>
<evidence type="ECO:0000313" key="3">
    <source>
        <dbReference type="Proteomes" id="UP000274504"/>
    </source>
</evidence>
<evidence type="ECO:0000313" key="4">
    <source>
        <dbReference type="WBParaSite" id="HDID_0000933101-mRNA-1"/>
    </source>
</evidence>
<dbReference type="EMBL" id="UYSG01011263">
    <property type="protein sequence ID" value="VDL61647.1"/>
    <property type="molecule type" value="Genomic_DNA"/>
</dbReference>
<dbReference type="PANTHER" id="PTHR45871">
    <property type="entry name" value="N-ACETYLGLUCOSAMINYL-PHOSPHATIDYLINOSITOL BIOSYNTHETIC PROTEIN"/>
    <property type="match status" value="1"/>
</dbReference>
<proteinExistence type="predicted"/>
<evidence type="ECO:0000313" key="2">
    <source>
        <dbReference type="EMBL" id="VDL61647.1"/>
    </source>
</evidence>
<dbReference type="PANTHER" id="PTHR45871:SF1">
    <property type="entry name" value="PHOSPHATIDYLINOSITOL N-ACETYLGLUCOSAMINYLTRANSFERASE SUBUNIT A"/>
    <property type="match status" value="1"/>
</dbReference>
<name>A0A0R3SUX5_HYMDI</name>
<dbReference type="STRING" id="6216.A0A0R3SUX5"/>
<gene>
    <name evidence="2" type="ORF">HDID_LOCUS9329</name>
</gene>
<protein>
    <submittedName>
        <fullName evidence="4">Secreted protein</fullName>
    </submittedName>
</protein>